<protein>
    <submittedName>
        <fullName evidence="1">Uncharacterized protein</fullName>
    </submittedName>
</protein>
<organism evidence="1 2">
    <name type="scientific">Zarea fungicola</name>
    <dbReference type="NCBI Taxonomy" id="93591"/>
    <lineage>
        <taxon>Eukaryota</taxon>
        <taxon>Fungi</taxon>
        <taxon>Dikarya</taxon>
        <taxon>Ascomycota</taxon>
        <taxon>Pezizomycotina</taxon>
        <taxon>Sordariomycetes</taxon>
        <taxon>Hypocreomycetidae</taxon>
        <taxon>Hypocreales</taxon>
        <taxon>Cordycipitaceae</taxon>
        <taxon>Zarea</taxon>
    </lineage>
</organism>
<proteinExistence type="predicted"/>
<sequence>MANNFDFVVVGAGPAGCLLASKLAASPLRPAVALVEAGPDAIDIPLAAKRFQVLGENPQLDYAYKTTKQPSLGGREMVLSRGKGLGGSTLLNFQVWQLGARDEFEEWAGLVGDDDWKFDRVMKRLKQLEKYDDQVEPEWKSFNNPSPNTHGNSGEIGVNIGPVEDESQWLIKAGVELGHKQSMDLNNGDLIGWSFIASSSQDSKRVTGASAFLAKSQRPENLTIFTETRIVKIDFEGSRAIAVVKEDGTKIRAAKEIIICAGAIDSPRLLQLSGIGPQKDLEALGIPVVKDLQHVGRNLSDHYASFLSFATTREYSNHADVERNFTQAAAQYAKDKTGPLKTYQTAIPCGYLQDTIGFESPEFKSLPSQTRELLVKETVPSYEIISGPIVPPDYICPEDQSYCTLFIVPTRPQSTGSVKLGSADPNEAPLIDPKYLSSPYDIVVLRNAIREGLSLWKTKTLQPFYVNDILVPPSDSSEDIDSYIKTVGGTLWHPSCTVRMGKSDQDSCVDKNFKVHGLEGLRVADASVFPFLPSGHTQVPAYLVGQVAFEKLQSEYKL</sequence>
<reference evidence="1" key="1">
    <citation type="submission" date="2022-08" db="EMBL/GenBank/DDBJ databases">
        <title>Genome Sequence of Lecanicillium fungicola.</title>
        <authorList>
            <person name="Buettner E."/>
        </authorList>
    </citation>
    <scope>NUCLEOTIDE SEQUENCE</scope>
    <source>
        <strain evidence="1">Babe33</strain>
    </source>
</reference>
<evidence type="ECO:0000313" key="1">
    <source>
        <dbReference type="EMBL" id="KAJ2968224.1"/>
    </source>
</evidence>
<gene>
    <name evidence="1" type="ORF">NQ176_g9286</name>
</gene>
<comment type="caution">
    <text evidence="1">The sequence shown here is derived from an EMBL/GenBank/DDBJ whole genome shotgun (WGS) entry which is preliminary data.</text>
</comment>
<name>A0ACC1MNH4_9HYPO</name>
<dbReference type="EMBL" id="JANJQO010002062">
    <property type="protein sequence ID" value="KAJ2968224.1"/>
    <property type="molecule type" value="Genomic_DNA"/>
</dbReference>
<keyword evidence="2" id="KW-1185">Reference proteome</keyword>
<dbReference type="Proteomes" id="UP001143910">
    <property type="component" value="Unassembled WGS sequence"/>
</dbReference>
<accession>A0ACC1MNH4</accession>
<evidence type="ECO:0000313" key="2">
    <source>
        <dbReference type="Proteomes" id="UP001143910"/>
    </source>
</evidence>